<keyword evidence="1" id="KW-1133">Transmembrane helix</keyword>
<reference evidence="2" key="1">
    <citation type="journal article" date="2020" name="Stud. Mycol.">
        <title>101 Dothideomycetes genomes: a test case for predicting lifestyles and emergence of pathogens.</title>
        <authorList>
            <person name="Haridas S."/>
            <person name="Albert R."/>
            <person name="Binder M."/>
            <person name="Bloem J."/>
            <person name="Labutti K."/>
            <person name="Salamov A."/>
            <person name="Andreopoulos B."/>
            <person name="Baker S."/>
            <person name="Barry K."/>
            <person name="Bills G."/>
            <person name="Bluhm B."/>
            <person name="Cannon C."/>
            <person name="Castanera R."/>
            <person name="Culley D."/>
            <person name="Daum C."/>
            <person name="Ezra D."/>
            <person name="Gonzalez J."/>
            <person name="Henrissat B."/>
            <person name="Kuo A."/>
            <person name="Liang C."/>
            <person name="Lipzen A."/>
            <person name="Lutzoni F."/>
            <person name="Magnuson J."/>
            <person name="Mondo S."/>
            <person name="Nolan M."/>
            <person name="Ohm R."/>
            <person name="Pangilinan J."/>
            <person name="Park H.-J."/>
            <person name="Ramirez L."/>
            <person name="Alfaro M."/>
            <person name="Sun H."/>
            <person name="Tritt A."/>
            <person name="Yoshinaga Y."/>
            <person name="Zwiers L.-H."/>
            <person name="Turgeon B."/>
            <person name="Goodwin S."/>
            <person name="Spatafora J."/>
            <person name="Crous P."/>
            <person name="Grigoriev I."/>
        </authorList>
    </citation>
    <scope>NUCLEOTIDE SEQUENCE</scope>
    <source>
        <strain evidence="2">CBS 109.77</strain>
    </source>
</reference>
<keyword evidence="1" id="KW-0472">Membrane</keyword>
<organism evidence="2 3">
    <name type="scientific">Melanomma pulvis-pyrius CBS 109.77</name>
    <dbReference type="NCBI Taxonomy" id="1314802"/>
    <lineage>
        <taxon>Eukaryota</taxon>
        <taxon>Fungi</taxon>
        <taxon>Dikarya</taxon>
        <taxon>Ascomycota</taxon>
        <taxon>Pezizomycotina</taxon>
        <taxon>Dothideomycetes</taxon>
        <taxon>Pleosporomycetidae</taxon>
        <taxon>Pleosporales</taxon>
        <taxon>Melanommataceae</taxon>
        <taxon>Melanomma</taxon>
    </lineage>
</organism>
<dbReference type="AlphaFoldDB" id="A0A6A6XRI2"/>
<name>A0A6A6XRI2_9PLEO</name>
<evidence type="ECO:0000313" key="3">
    <source>
        <dbReference type="Proteomes" id="UP000799757"/>
    </source>
</evidence>
<feature type="transmembrane region" description="Helical" evidence="1">
    <location>
        <begin position="29"/>
        <end position="53"/>
    </location>
</feature>
<dbReference type="EMBL" id="MU001769">
    <property type="protein sequence ID" value="KAF2799176.1"/>
    <property type="molecule type" value="Genomic_DNA"/>
</dbReference>
<evidence type="ECO:0000256" key="1">
    <source>
        <dbReference type="SAM" id="Phobius"/>
    </source>
</evidence>
<accession>A0A6A6XRI2</accession>
<protein>
    <submittedName>
        <fullName evidence="2">Uncharacterized protein</fullName>
    </submittedName>
</protein>
<sequence length="87" mass="10018">MLNWGLRVRRGGPSLARGNKGERQGMCRFFFFFLIFHLFFGCVESAKCSAFLFLRKPHFLMFLFVGWSSGLASRLSWRNVDVASTCV</sequence>
<proteinExistence type="predicted"/>
<evidence type="ECO:0000313" key="2">
    <source>
        <dbReference type="EMBL" id="KAF2799176.1"/>
    </source>
</evidence>
<keyword evidence="3" id="KW-1185">Reference proteome</keyword>
<gene>
    <name evidence="2" type="ORF">K505DRAFT_76101</name>
</gene>
<keyword evidence="1" id="KW-0812">Transmembrane</keyword>
<dbReference type="Proteomes" id="UP000799757">
    <property type="component" value="Unassembled WGS sequence"/>
</dbReference>